<reference evidence="1" key="1">
    <citation type="submission" date="2020-12" db="EMBL/GenBank/DDBJ databases">
        <title>Genome reconstruction of Halomonas venusta strain DSM 4743.</title>
        <authorList>
            <person name="Aguirre-Garrido J.F."/>
            <person name="Hernandez-Soto L.M."/>
            <person name="Martinez-Abarca F."/>
        </authorList>
    </citation>
    <scope>NUCLEOTIDE SEQUENCE</scope>
    <source>
        <strain evidence="1">4743</strain>
    </source>
</reference>
<sequence>MNFHIKQALLRIKGTARAMREDAEAARTKSIPIEPAALDHYAAMLDKALDTLETQGGAQ</sequence>
<protein>
    <submittedName>
        <fullName evidence="1">Uncharacterized protein</fullName>
    </submittedName>
</protein>
<dbReference type="EMBL" id="CP066539">
    <property type="protein sequence ID" value="QRL05160.1"/>
    <property type="molecule type" value="Genomic_DNA"/>
</dbReference>
<accession>A0AAP9ZJA5</accession>
<dbReference type="Proteomes" id="UP000663479">
    <property type="component" value="Chromosome"/>
</dbReference>
<name>A0AAP9ZJA5_9GAMM</name>
<proteinExistence type="predicted"/>
<evidence type="ECO:0000313" key="1">
    <source>
        <dbReference type="EMBL" id="QRL05160.1"/>
    </source>
</evidence>
<organism evidence="1 2">
    <name type="scientific">Vreelandella venusta</name>
    <dbReference type="NCBI Taxonomy" id="44935"/>
    <lineage>
        <taxon>Bacteria</taxon>
        <taxon>Pseudomonadati</taxon>
        <taxon>Pseudomonadota</taxon>
        <taxon>Gammaproteobacteria</taxon>
        <taxon>Oceanospirillales</taxon>
        <taxon>Halomonadaceae</taxon>
        <taxon>Vreelandella</taxon>
    </lineage>
</organism>
<dbReference type="AlphaFoldDB" id="A0AAP9ZJA5"/>
<evidence type="ECO:0000313" key="2">
    <source>
        <dbReference type="Proteomes" id="UP000663479"/>
    </source>
</evidence>
<gene>
    <name evidence="1" type="ORF">JDS37_09605</name>
</gene>
<dbReference type="RefSeq" id="WP_146943505.1">
    <property type="nucleotide sequence ID" value="NZ_BJUL01000006.1"/>
</dbReference>